<dbReference type="SUPFAM" id="SSF101936">
    <property type="entry name" value="DNA-binding pseudobarrel domain"/>
    <property type="match status" value="1"/>
</dbReference>
<dbReference type="Gene3D" id="2.40.330.10">
    <property type="entry name" value="DNA-binding pseudobarrel domain"/>
    <property type="match status" value="1"/>
</dbReference>
<evidence type="ECO:0000313" key="6">
    <source>
        <dbReference type="EMBL" id="GKV23677.1"/>
    </source>
</evidence>
<sequence>MPSFSKILCDTDAKKQMAVQSDFVGHLPESRGGETVSFPVVDVNLGTTWQFGYYVRREGHPKPVFQGGWHDYRRHRDLKAGDKITFSADGGNYSIQAERKIRLMGQDIWTSAFEPEQAAGGNYSIQAERKIRLMGQDIWTSAFEPGQAAG</sequence>
<keyword evidence="4" id="KW-0804">Transcription</keyword>
<dbReference type="GO" id="GO:0003677">
    <property type="term" value="F:DNA binding"/>
    <property type="evidence" value="ECO:0007669"/>
    <property type="project" value="UniProtKB-KW"/>
</dbReference>
<dbReference type="AlphaFoldDB" id="A0AAV5KGE7"/>
<dbReference type="CDD" id="cd10017">
    <property type="entry name" value="B3_DNA"/>
    <property type="match status" value="1"/>
</dbReference>
<dbReference type="GO" id="GO:0005634">
    <property type="term" value="C:nucleus"/>
    <property type="evidence" value="ECO:0007669"/>
    <property type="project" value="UniProtKB-SubCell"/>
</dbReference>
<proteinExistence type="predicted"/>
<dbReference type="Proteomes" id="UP001054252">
    <property type="component" value="Unassembled WGS sequence"/>
</dbReference>
<evidence type="ECO:0000256" key="5">
    <source>
        <dbReference type="ARBA" id="ARBA00023242"/>
    </source>
</evidence>
<accession>A0AAV5KGE7</accession>
<evidence type="ECO:0000256" key="3">
    <source>
        <dbReference type="ARBA" id="ARBA00023125"/>
    </source>
</evidence>
<keyword evidence="7" id="KW-1185">Reference proteome</keyword>
<evidence type="ECO:0000256" key="4">
    <source>
        <dbReference type="ARBA" id="ARBA00023163"/>
    </source>
</evidence>
<dbReference type="InterPro" id="IPR003340">
    <property type="entry name" value="B3_DNA-bd"/>
</dbReference>
<comment type="caution">
    <text evidence="6">The sequence shown here is derived from an EMBL/GenBank/DDBJ whole genome shotgun (WGS) entry which is preliminary data.</text>
</comment>
<dbReference type="InterPro" id="IPR015300">
    <property type="entry name" value="DNA-bd_pseudobarrel_sf"/>
</dbReference>
<keyword evidence="5" id="KW-0539">Nucleus</keyword>
<organism evidence="6 7">
    <name type="scientific">Rubroshorea leprosula</name>
    <dbReference type="NCBI Taxonomy" id="152421"/>
    <lineage>
        <taxon>Eukaryota</taxon>
        <taxon>Viridiplantae</taxon>
        <taxon>Streptophyta</taxon>
        <taxon>Embryophyta</taxon>
        <taxon>Tracheophyta</taxon>
        <taxon>Spermatophyta</taxon>
        <taxon>Magnoliopsida</taxon>
        <taxon>eudicotyledons</taxon>
        <taxon>Gunneridae</taxon>
        <taxon>Pentapetalae</taxon>
        <taxon>rosids</taxon>
        <taxon>malvids</taxon>
        <taxon>Malvales</taxon>
        <taxon>Dipterocarpaceae</taxon>
        <taxon>Rubroshorea</taxon>
    </lineage>
</organism>
<gene>
    <name evidence="6" type="ORF">SLEP1_g33379</name>
</gene>
<dbReference type="EMBL" id="BPVZ01000063">
    <property type="protein sequence ID" value="GKV23677.1"/>
    <property type="molecule type" value="Genomic_DNA"/>
</dbReference>
<comment type="subcellular location">
    <subcellularLocation>
        <location evidence="1">Nucleus</location>
    </subcellularLocation>
</comment>
<evidence type="ECO:0000256" key="2">
    <source>
        <dbReference type="ARBA" id="ARBA00023015"/>
    </source>
</evidence>
<evidence type="ECO:0008006" key="8">
    <source>
        <dbReference type="Google" id="ProtNLM"/>
    </source>
</evidence>
<keyword evidence="3" id="KW-0238">DNA-binding</keyword>
<evidence type="ECO:0000256" key="1">
    <source>
        <dbReference type="ARBA" id="ARBA00004123"/>
    </source>
</evidence>
<keyword evidence="2" id="KW-0805">Transcription regulation</keyword>
<name>A0AAV5KGE7_9ROSI</name>
<reference evidence="6 7" key="1">
    <citation type="journal article" date="2021" name="Commun. Biol.">
        <title>The genome of Shorea leprosula (Dipterocarpaceae) highlights the ecological relevance of drought in aseasonal tropical rainforests.</title>
        <authorList>
            <person name="Ng K.K.S."/>
            <person name="Kobayashi M.J."/>
            <person name="Fawcett J.A."/>
            <person name="Hatakeyama M."/>
            <person name="Paape T."/>
            <person name="Ng C.H."/>
            <person name="Ang C.C."/>
            <person name="Tnah L.H."/>
            <person name="Lee C.T."/>
            <person name="Nishiyama T."/>
            <person name="Sese J."/>
            <person name="O'Brien M.J."/>
            <person name="Copetti D."/>
            <person name="Mohd Noor M.I."/>
            <person name="Ong R.C."/>
            <person name="Putra M."/>
            <person name="Sireger I.Z."/>
            <person name="Indrioko S."/>
            <person name="Kosugi Y."/>
            <person name="Izuno A."/>
            <person name="Isagi Y."/>
            <person name="Lee S.L."/>
            <person name="Shimizu K.K."/>
        </authorList>
    </citation>
    <scope>NUCLEOTIDE SEQUENCE [LARGE SCALE GENOMIC DNA]</scope>
    <source>
        <strain evidence="6">214</strain>
    </source>
</reference>
<evidence type="ECO:0000313" key="7">
    <source>
        <dbReference type="Proteomes" id="UP001054252"/>
    </source>
</evidence>
<protein>
    <recommendedName>
        <fullName evidence="8">TF-B3 domain-containing protein</fullName>
    </recommendedName>
</protein>